<dbReference type="InterPro" id="IPR050259">
    <property type="entry name" value="SDR"/>
</dbReference>
<dbReference type="PRINTS" id="PR00081">
    <property type="entry name" value="GDHRDH"/>
</dbReference>
<gene>
    <name evidence="2" type="ORF">FPY71_12520</name>
</gene>
<dbReference type="InterPro" id="IPR002347">
    <property type="entry name" value="SDR_fam"/>
</dbReference>
<dbReference type="Pfam" id="PF13561">
    <property type="entry name" value="adh_short_C2"/>
    <property type="match status" value="1"/>
</dbReference>
<dbReference type="CDD" id="cd05233">
    <property type="entry name" value="SDR_c"/>
    <property type="match status" value="1"/>
</dbReference>
<name>A0A5B0DSK8_9HYPH</name>
<dbReference type="FunFam" id="3.40.50.720:FF:000084">
    <property type="entry name" value="Short-chain dehydrogenase reductase"/>
    <property type="match status" value="1"/>
</dbReference>
<dbReference type="EMBL" id="VTWH01000003">
    <property type="protein sequence ID" value="KAA0969373.1"/>
    <property type="molecule type" value="Genomic_DNA"/>
</dbReference>
<dbReference type="PANTHER" id="PTHR42879:SF2">
    <property type="entry name" value="3-OXOACYL-[ACYL-CARRIER-PROTEIN] REDUCTASE FABG"/>
    <property type="match status" value="1"/>
</dbReference>
<keyword evidence="3" id="KW-1185">Reference proteome</keyword>
<reference evidence="2 3" key="1">
    <citation type="submission" date="2019-08" db="EMBL/GenBank/DDBJ databases">
        <title>Aureimonas fodiniaquatilis sp. nov., isolated from a coal mine wastewater.</title>
        <authorList>
            <person name="Kim W."/>
        </authorList>
    </citation>
    <scope>NUCLEOTIDE SEQUENCE [LARGE SCALE GENOMIC DNA]</scope>
    <source>
        <strain evidence="2 3">CAU 1482</strain>
    </source>
</reference>
<accession>A0A5B0DSK8</accession>
<proteinExistence type="inferred from homology"/>
<dbReference type="AlphaFoldDB" id="A0A5B0DSK8"/>
<dbReference type="PRINTS" id="PR00080">
    <property type="entry name" value="SDRFAMILY"/>
</dbReference>
<dbReference type="OrthoDB" id="9793325at2"/>
<organism evidence="2 3">
    <name type="scientific">Aureimonas fodinaquatilis</name>
    <dbReference type="NCBI Taxonomy" id="2565783"/>
    <lineage>
        <taxon>Bacteria</taxon>
        <taxon>Pseudomonadati</taxon>
        <taxon>Pseudomonadota</taxon>
        <taxon>Alphaproteobacteria</taxon>
        <taxon>Hyphomicrobiales</taxon>
        <taxon>Aurantimonadaceae</taxon>
        <taxon>Aureimonas</taxon>
    </lineage>
</organism>
<evidence type="ECO:0000313" key="2">
    <source>
        <dbReference type="EMBL" id="KAA0969373.1"/>
    </source>
</evidence>
<dbReference type="InterPro" id="IPR036291">
    <property type="entry name" value="NAD(P)-bd_dom_sf"/>
</dbReference>
<dbReference type="Proteomes" id="UP000324738">
    <property type="component" value="Unassembled WGS sequence"/>
</dbReference>
<dbReference type="PANTHER" id="PTHR42879">
    <property type="entry name" value="3-OXOACYL-(ACYL-CARRIER-PROTEIN) REDUCTASE"/>
    <property type="match status" value="1"/>
</dbReference>
<dbReference type="SUPFAM" id="SSF51735">
    <property type="entry name" value="NAD(P)-binding Rossmann-fold domains"/>
    <property type="match status" value="1"/>
</dbReference>
<dbReference type="Gene3D" id="3.40.50.720">
    <property type="entry name" value="NAD(P)-binding Rossmann-like Domain"/>
    <property type="match status" value="1"/>
</dbReference>
<comment type="similarity">
    <text evidence="1">Belongs to the short-chain dehydrogenases/reductases (SDR) family.</text>
</comment>
<evidence type="ECO:0000313" key="3">
    <source>
        <dbReference type="Proteomes" id="UP000324738"/>
    </source>
</evidence>
<comment type="caution">
    <text evidence="2">The sequence shown here is derived from an EMBL/GenBank/DDBJ whole genome shotgun (WGS) entry which is preliminary data.</text>
</comment>
<protein>
    <submittedName>
        <fullName evidence="2">SDR family oxidoreductase</fullName>
    </submittedName>
</protein>
<evidence type="ECO:0000256" key="1">
    <source>
        <dbReference type="ARBA" id="ARBA00006484"/>
    </source>
</evidence>
<dbReference type="RefSeq" id="WP_149300658.1">
    <property type="nucleotide sequence ID" value="NZ_VTWH01000003.1"/>
</dbReference>
<sequence length="263" mass="27259">MSTDRFSLAGKRALVTGASSGIGRAVALGLAEQGASLVVHHFSDQDAAEDLARLLGGQTPVLEADFTQPNAAAAFADQALNAAGDIDILIWNAAIERRGPWNEVSPQTVADHVAANFAALLTVASRMLPPMTSRGWGRVVATGSIMATRPRAETIVYAAMKSAQLTAVRSIAREVASCGVTMNVVSPGAIEIEANADRYADQQFRSAVASKIPAGRPGRPEDLVGAYIYLCSDAAAYVTGADIPVNGGWSIGDAPVGQVSTPQ</sequence>